<comment type="pathway">
    <text evidence="3 15">Carbohydrate biosynthesis; gluconeogenesis.</text>
</comment>
<accession>A0A1F5EB76</accession>
<evidence type="ECO:0000256" key="1">
    <source>
        <dbReference type="ARBA" id="ARBA00001946"/>
    </source>
</evidence>
<evidence type="ECO:0000256" key="15">
    <source>
        <dbReference type="PIRNR" id="PIRNR000854"/>
    </source>
</evidence>
<keyword evidence="7 15" id="KW-0808">Transferase</keyword>
<dbReference type="Gene3D" id="3.50.30.10">
    <property type="entry name" value="Phosphohistidine domain"/>
    <property type="match status" value="1"/>
</dbReference>
<keyword evidence="8 15" id="KW-0479">Metal-binding</keyword>
<dbReference type="InterPro" id="IPR040442">
    <property type="entry name" value="Pyrv_kinase-like_dom_sf"/>
</dbReference>
<dbReference type="InterPro" id="IPR018274">
    <property type="entry name" value="PEP_util_AS"/>
</dbReference>
<dbReference type="Pfam" id="PF02896">
    <property type="entry name" value="PEP-utilizers_C"/>
    <property type="match status" value="1"/>
</dbReference>
<evidence type="ECO:0000256" key="9">
    <source>
        <dbReference type="ARBA" id="ARBA00022741"/>
    </source>
</evidence>
<keyword evidence="10 15" id="KW-0418">Kinase</keyword>
<keyword evidence="12 15" id="KW-0460">Magnesium</keyword>
<dbReference type="Proteomes" id="UP000177481">
    <property type="component" value="Unassembled WGS sequence"/>
</dbReference>
<evidence type="ECO:0000256" key="3">
    <source>
        <dbReference type="ARBA" id="ARBA00004742"/>
    </source>
</evidence>
<evidence type="ECO:0000259" key="17">
    <source>
        <dbReference type="Pfam" id="PF00391"/>
    </source>
</evidence>
<evidence type="ECO:0000256" key="2">
    <source>
        <dbReference type="ARBA" id="ARBA00002988"/>
    </source>
</evidence>
<dbReference type="Gene3D" id="3.20.20.60">
    <property type="entry name" value="Phosphoenolpyruvate-binding domains"/>
    <property type="match status" value="1"/>
</dbReference>
<reference evidence="20 21" key="1">
    <citation type="journal article" date="2016" name="Nat. Commun.">
        <title>Thousands of microbial genomes shed light on interconnected biogeochemical processes in an aquifer system.</title>
        <authorList>
            <person name="Anantharaman K."/>
            <person name="Brown C.T."/>
            <person name="Hug L.A."/>
            <person name="Sharon I."/>
            <person name="Castelle C.J."/>
            <person name="Probst A.J."/>
            <person name="Thomas B.C."/>
            <person name="Singh A."/>
            <person name="Wilkins M.J."/>
            <person name="Karaoz U."/>
            <person name="Brodie E.L."/>
            <person name="Williams K.H."/>
            <person name="Hubbard S.S."/>
            <person name="Banfield J.F."/>
        </authorList>
    </citation>
    <scope>NUCLEOTIDE SEQUENCE [LARGE SCALE GENOMIC DNA]</scope>
</reference>
<dbReference type="FunFam" id="3.30.1490.20:FF:000010">
    <property type="entry name" value="Phosphoenolpyruvate synthase"/>
    <property type="match status" value="1"/>
</dbReference>
<feature type="domain" description="PEP-utilising enzyme mobile" evidence="17">
    <location>
        <begin position="386"/>
        <end position="454"/>
    </location>
</feature>
<dbReference type="Gene3D" id="3.30.1490.20">
    <property type="entry name" value="ATP-grasp fold, A domain"/>
    <property type="match status" value="1"/>
</dbReference>
<evidence type="ECO:0000256" key="7">
    <source>
        <dbReference type="ARBA" id="ARBA00022679"/>
    </source>
</evidence>
<dbReference type="PIRSF" id="PIRSF000854">
    <property type="entry name" value="PEP_synthase"/>
    <property type="match status" value="1"/>
</dbReference>
<evidence type="ECO:0000256" key="16">
    <source>
        <dbReference type="SAM" id="MobiDB-lite"/>
    </source>
</evidence>
<organism evidence="20 21">
    <name type="scientific">Candidatus Berkelbacteria bacterium RIFCSPLOWO2_01_FULL_50_28</name>
    <dbReference type="NCBI Taxonomy" id="1797471"/>
    <lineage>
        <taxon>Bacteria</taxon>
        <taxon>Candidatus Berkelbacteria</taxon>
    </lineage>
</organism>
<feature type="domain" description="PEP-utilising enzyme C-terminal" evidence="19">
    <location>
        <begin position="487"/>
        <end position="780"/>
    </location>
</feature>
<dbReference type="NCBIfam" id="NF005057">
    <property type="entry name" value="PRK06464.1"/>
    <property type="match status" value="1"/>
</dbReference>
<evidence type="ECO:0000256" key="11">
    <source>
        <dbReference type="ARBA" id="ARBA00022840"/>
    </source>
</evidence>
<dbReference type="InterPro" id="IPR036637">
    <property type="entry name" value="Phosphohistidine_dom_sf"/>
</dbReference>
<dbReference type="SUPFAM" id="SSF51621">
    <property type="entry name" value="Phosphoenolpyruvate/pyruvate domain"/>
    <property type="match status" value="1"/>
</dbReference>
<evidence type="ECO:0000256" key="12">
    <source>
        <dbReference type="ARBA" id="ARBA00022842"/>
    </source>
</evidence>
<dbReference type="Pfam" id="PF01326">
    <property type="entry name" value="PPDK_N"/>
    <property type="match status" value="1"/>
</dbReference>
<dbReference type="GO" id="GO:0008986">
    <property type="term" value="F:pyruvate, water dikinase activity"/>
    <property type="evidence" value="ECO:0007669"/>
    <property type="project" value="UniProtKB-EC"/>
</dbReference>
<dbReference type="PANTHER" id="PTHR43030">
    <property type="entry name" value="PHOSPHOENOLPYRUVATE SYNTHASE"/>
    <property type="match status" value="1"/>
</dbReference>
<dbReference type="NCBIfam" id="TIGR01418">
    <property type="entry name" value="PEP_synth"/>
    <property type="match status" value="1"/>
</dbReference>
<feature type="compositionally biased region" description="Polar residues" evidence="16">
    <location>
        <begin position="320"/>
        <end position="338"/>
    </location>
</feature>
<feature type="region of interest" description="Disordered" evidence="16">
    <location>
        <begin position="320"/>
        <end position="350"/>
    </location>
</feature>
<dbReference type="InterPro" id="IPR013815">
    <property type="entry name" value="ATP_grasp_subdomain_1"/>
</dbReference>
<dbReference type="GO" id="GO:0006094">
    <property type="term" value="P:gluconeogenesis"/>
    <property type="evidence" value="ECO:0007669"/>
    <property type="project" value="UniProtKB-UniPathway"/>
</dbReference>
<dbReference type="STRING" id="1797471.A3A71_00270"/>
<dbReference type="EMBL" id="MEZX01000002">
    <property type="protein sequence ID" value="OGD64484.1"/>
    <property type="molecule type" value="Genomic_DNA"/>
</dbReference>
<evidence type="ECO:0000256" key="13">
    <source>
        <dbReference type="ARBA" id="ARBA00033470"/>
    </source>
</evidence>
<dbReference type="PANTHER" id="PTHR43030:SF1">
    <property type="entry name" value="PHOSPHOENOLPYRUVATE SYNTHASE"/>
    <property type="match status" value="1"/>
</dbReference>
<dbReference type="InterPro" id="IPR002192">
    <property type="entry name" value="PPDK_AMP/ATP-bd"/>
</dbReference>
<name>A0A1F5EB76_9BACT</name>
<evidence type="ECO:0000256" key="10">
    <source>
        <dbReference type="ARBA" id="ARBA00022777"/>
    </source>
</evidence>
<dbReference type="PROSITE" id="PS00742">
    <property type="entry name" value="PEP_ENZYMES_2"/>
    <property type="match status" value="1"/>
</dbReference>
<dbReference type="SUPFAM" id="SSF52009">
    <property type="entry name" value="Phosphohistidine domain"/>
    <property type="match status" value="1"/>
</dbReference>
<evidence type="ECO:0000256" key="14">
    <source>
        <dbReference type="ARBA" id="ARBA00047700"/>
    </source>
</evidence>
<evidence type="ECO:0000313" key="20">
    <source>
        <dbReference type="EMBL" id="OGD64484.1"/>
    </source>
</evidence>
<keyword evidence="20" id="KW-0670">Pyruvate</keyword>
<dbReference type="Gene3D" id="3.30.470.20">
    <property type="entry name" value="ATP-grasp fold, B domain"/>
    <property type="match status" value="1"/>
</dbReference>
<dbReference type="InterPro" id="IPR023151">
    <property type="entry name" value="PEP_util_CS"/>
</dbReference>
<dbReference type="SUPFAM" id="SSF56059">
    <property type="entry name" value="Glutathione synthetase ATP-binding domain-like"/>
    <property type="match status" value="1"/>
</dbReference>
<dbReference type="PROSITE" id="PS00370">
    <property type="entry name" value="PEP_ENZYMES_PHOS_SITE"/>
    <property type="match status" value="1"/>
</dbReference>
<evidence type="ECO:0000313" key="21">
    <source>
        <dbReference type="Proteomes" id="UP000177481"/>
    </source>
</evidence>
<evidence type="ECO:0000259" key="19">
    <source>
        <dbReference type="Pfam" id="PF02896"/>
    </source>
</evidence>
<evidence type="ECO:0000256" key="4">
    <source>
        <dbReference type="ARBA" id="ARBA00007837"/>
    </source>
</evidence>
<evidence type="ECO:0000256" key="8">
    <source>
        <dbReference type="ARBA" id="ARBA00022723"/>
    </source>
</evidence>
<dbReference type="EC" id="2.7.9.2" evidence="5 15"/>
<dbReference type="Pfam" id="PF00391">
    <property type="entry name" value="PEP-utilizers"/>
    <property type="match status" value="1"/>
</dbReference>
<comment type="function">
    <text evidence="2 15">Catalyzes the phosphorylation of pyruvate to phosphoenolpyruvate.</text>
</comment>
<evidence type="ECO:0000259" key="18">
    <source>
        <dbReference type="Pfam" id="PF01326"/>
    </source>
</evidence>
<dbReference type="InterPro" id="IPR000121">
    <property type="entry name" value="PEP_util_C"/>
</dbReference>
<dbReference type="InterPro" id="IPR006319">
    <property type="entry name" value="PEP_synth"/>
</dbReference>
<evidence type="ECO:0000256" key="5">
    <source>
        <dbReference type="ARBA" id="ARBA00011996"/>
    </source>
</evidence>
<proteinExistence type="inferred from homology"/>
<dbReference type="UniPathway" id="UPA00138"/>
<dbReference type="AlphaFoldDB" id="A0A1F5EB76"/>
<comment type="catalytic activity">
    <reaction evidence="14 15">
        <text>pyruvate + ATP + H2O = phosphoenolpyruvate + AMP + phosphate + 2 H(+)</text>
        <dbReference type="Rhea" id="RHEA:11364"/>
        <dbReference type="ChEBI" id="CHEBI:15361"/>
        <dbReference type="ChEBI" id="CHEBI:15377"/>
        <dbReference type="ChEBI" id="CHEBI:15378"/>
        <dbReference type="ChEBI" id="CHEBI:30616"/>
        <dbReference type="ChEBI" id="CHEBI:43474"/>
        <dbReference type="ChEBI" id="CHEBI:58702"/>
        <dbReference type="ChEBI" id="CHEBI:456215"/>
        <dbReference type="EC" id="2.7.9.2"/>
    </reaction>
</comment>
<dbReference type="GO" id="GO:0046872">
    <property type="term" value="F:metal ion binding"/>
    <property type="evidence" value="ECO:0007669"/>
    <property type="project" value="UniProtKB-KW"/>
</dbReference>
<keyword evidence="11 15" id="KW-0067">ATP-binding</keyword>
<comment type="caution">
    <text evidence="20">The sequence shown here is derived from an EMBL/GenBank/DDBJ whole genome shotgun (WGS) entry which is preliminary data.</text>
</comment>
<comment type="similarity">
    <text evidence="4 15">Belongs to the PEP-utilizing enzyme family.</text>
</comment>
<sequence length="791" mass="85886">MLGSAKKKSLVWFSEVGKDDIPLVGGKGANLGEMSRAKLPVPQGFIITSEAYFQFIRDHRIDKFIAKEVKGIDSEASKKLNQIALVLQKAVKEKELPKALISAIEKAYDEMGKGPVAVRSSATAEDLPDASFAGQQATFLNIEGHKALIKAVRECWASLFEARAIYYRTVNKFDHLKVGIAVPVQRMVQSEVSGIMFSVDPVTNDTSKIVIDAGMGLGEAIVSGSVTPDHYVVKKESWDIASKEVSKQEWQIVRGPDGNDVHRSTPKDKLEGQKLTDEQIVKLAQIGAQVEAHYGKPQDMEWAFEGGSFYMVQSRPVTTLNKGSNQQSAISSQPSALTEQPKAASGEPTVSEADVLVSGAAASVGRASGPVKIIHSPKDIDKVLAGDVLVTEMTSPDYVPAMKRACAIVTDTGGRTSHASIVSRELGIPCVVGTGTATHSLKTGQVVTVDGASGKVYKGKVEISHQQSASGIQLKADSRQLLASGVMTTVPVTATKVYLNLAEPDKAEEYAQLPVDGVGLLRAEFIIAGIGEHPRAMIAAGRQKEFVQKLSQGISTIAQAFNPRPVVYRFTDFKTNEYRSLKGGDKYEEQENNPMIGYRGASRYVNEPDEFALEIEAIKQIRDGLDLKNLHVMIPFVRTVDEFVKVRDLMHQNNLKQSADFKLWIMVEVPSTVLELERYIEEGIDGVSIGSNDLTQLILGIDRDSSKLAAEFDERYPAVLNSILHVVRTCRKHHVTCSICGQAPSVYPEITEAMVKAGTTSVSVAPDVAVSSRKLIASVEKKLLLSQVIDA</sequence>
<comment type="cofactor">
    <cofactor evidence="1 15">
        <name>Mg(2+)</name>
        <dbReference type="ChEBI" id="CHEBI:18420"/>
    </cofactor>
</comment>
<protein>
    <recommendedName>
        <fullName evidence="6 15">Phosphoenolpyruvate synthase</fullName>
        <shortName evidence="15">PEP synthase</shortName>
        <ecNumber evidence="5 15">2.7.9.2</ecNumber>
    </recommendedName>
    <alternativeName>
        <fullName evidence="13 15">Pyruvate, water dikinase</fullName>
    </alternativeName>
</protein>
<dbReference type="GO" id="GO:0005524">
    <property type="term" value="F:ATP binding"/>
    <property type="evidence" value="ECO:0007669"/>
    <property type="project" value="UniProtKB-KW"/>
</dbReference>
<dbReference type="InterPro" id="IPR008279">
    <property type="entry name" value="PEP-util_enz_mobile_dom"/>
</dbReference>
<gene>
    <name evidence="20" type="ORF">A3A71_00270</name>
</gene>
<dbReference type="InterPro" id="IPR015813">
    <property type="entry name" value="Pyrv/PenolPyrv_kinase-like_dom"/>
</dbReference>
<feature type="domain" description="Pyruvate phosphate dikinase AMP/ATP-binding" evidence="18">
    <location>
        <begin position="22"/>
        <end position="328"/>
    </location>
</feature>
<evidence type="ECO:0000256" key="6">
    <source>
        <dbReference type="ARBA" id="ARBA00021623"/>
    </source>
</evidence>
<keyword evidence="9 15" id="KW-0547">Nucleotide-binding</keyword>